<dbReference type="KEGG" id="cheb:HH215_04485"/>
<accession>A0A7Z2ZK69</accession>
<dbReference type="InterPro" id="IPR038323">
    <property type="entry name" value="ArAE_1_C_sf"/>
</dbReference>
<dbReference type="RefSeq" id="WP_169278819.1">
    <property type="nucleotide sequence ID" value="NZ_CP051680.1"/>
</dbReference>
<dbReference type="PANTHER" id="PTHR40064">
    <property type="entry name" value="MEMBRANE PROTEIN-RELATED"/>
    <property type="match status" value="1"/>
</dbReference>
<dbReference type="InterPro" id="IPR010343">
    <property type="entry name" value="ArAE_1"/>
</dbReference>
<sequence>MGFRVIKTALATLAAIYTAYLLGVDNSLSAGILAILGVDTTRWRGIKTVFARFTASLLGLMLASALFEFIGFYFWVLALYIILAYPLLARTGLKDGIITGSVIVFHLFAFGDVTTVAILTELKLLAIGLGWATIFNLVYMPKENKTLITLRERTEQGFSDIFRHLAMHLRFPDTLWDGEEVLMTSSAIEEGVQVAQRARENRLIPQDEPWQLYFQMRRQQLESIQLMMESVAFVSRHVPQADLIAVLFDRLTEDVKSDYYEGETERMLTELEKSFRGLPLPQTRDEFEIRSSLFQLTRELSRYLEIASREKKRKSTSAHAIIQ</sequence>
<evidence type="ECO:0000259" key="7">
    <source>
        <dbReference type="Pfam" id="PF11728"/>
    </source>
</evidence>
<dbReference type="Proteomes" id="UP000502248">
    <property type="component" value="Chromosome"/>
</dbReference>
<name>A0A7Z2ZK69_9BACL</name>
<organism evidence="8 9">
    <name type="scientific">Cohnella herbarum</name>
    <dbReference type="NCBI Taxonomy" id="2728023"/>
    <lineage>
        <taxon>Bacteria</taxon>
        <taxon>Bacillati</taxon>
        <taxon>Bacillota</taxon>
        <taxon>Bacilli</taxon>
        <taxon>Bacillales</taxon>
        <taxon>Paenibacillaceae</taxon>
        <taxon>Cohnella</taxon>
    </lineage>
</organism>
<feature type="transmembrane region" description="Helical" evidence="6">
    <location>
        <begin position="72"/>
        <end position="89"/>
    </location>
</feature>
<keyword evidence="4 6" id="KW-1133">Transmembrane helix</keyword>
<evidence type="ECO:0000313" key="9">
    <source>
        <dbReference type="Proteomes" id="UP000502248"/>
    </source>
</evidence>
<gene>
    <name evidence="8" type="ORF">HH215_04485</name>
</gene>
<evidence type="ECO:0000256" key="5">
    <source>
        <dbReference type="ARBA" id="ARBA00023136"/>
    </source>
</evidence>
<evidence type="ECO:0000256" key="2">
    <source>
        <dbReference type="ARBA" id="ARBA00022475"/>
    </source>
</evidence>
<comment type="subcellular location">
    <subcellularLocation>
        <location evidence="1">Cell membrane</location>
        <topology evidence="1">Multi-pass membrane protein</topology>
    </subcellularLocation>
</comment>
<evidence type="ECO:0000256" key="4">
    <source>
        <dbReference type="ARBA" id="ARBA00022989"/>
    </source>
</evidence>
<evidence type="ECO:0000256" key="1">
    <source>
        <dbReference type="ARBA" id="ARBA00004651"/>
    </source>
</evidence>
<dbReference type="GO" id="GO:0005886">
    <property type="term" value="C:plasma membrane"/>
    <property type="evidence" value="ECO:0007669"/>
    <property type="project" value="UniProtKB-SubCell"/>
</dbReference>
<feature type="transmembrane region" description="Helical" evidence="6">
    <location>
        <begin position="96"/>
        <end position="118"/>
    </location>
</feature>
<dbReference type="EMBL" id="CP051680">
    <property type="protein sequence ID" value="QJD82520.1"/>
    <property type="molecule type" value="Genomic_DNA"/>
</dbReference>
<reference evidence="8 9" key="1">
    <citation type="submission" date="2020-04" db="EMBL/GenBank/DDBJ databases">
        <title>Genome sequencing of novel species.</title>
        <authorList>
            <person name="Heo J."/>
            <person name="Kim S.-J."/>
            <person name="Kim J.-S."/>
            <person name="Hong S.-B."/>
            <person name="Kwon S.-W."/>
        </authorList>
    </citation>
    <scope>NUCLEOTIDE SEQUENCE [LARGE SCALE GENOMIC DNA]</scope>
    <source>
        <strain evidence="8 9">MFER-1</strain>
    </source>
</reference>
<evidence type="ECO:0000256" key="6">
    <source>
        <dbReference type="SAM" id="Phobius"/>
    </source>
</evidence>
<feature type="transmembrane region" description="Helical" evidence="6">
    <location>
        <begin position="49"/>
        <end position="66"/>
    </location>
</feature>
<dbReference type="Pfam" id="PF06081">
    <property type="entry name" value="ArAE_1"/>
    <property type="match status" value="1"/>
</dbReference>
<dbReference type="PANTHER" id="PTHR40064:SF1">
    <property type="entry name" value="MEMBRANE PROTEIN"/>
    <property type="match status" value="1"/>
</dbReference>
<evidence type="ECO:0000256" key="3">
    <source>
        <dbReference type="ARBA" id="ARBA00022692"/>
    </source>
</evidence>
<proteinExistence type="predicted"/>
<feature type="transmembrane region" description="Helical" evidence="6">
    <location>
        <begin position="12"/>
        <end position="37"/>
    </location>
</feature>
<dbReference type="InterPro" id="IPR052984">
    <property type="entry name" value="UPF0421"/>
</dbReference>
<keyword evidence="9" id="KW-1185">Reference proteome</keyword>
<keyword evidence="5 6" id="KW-0472">Membrane</keyword>
<feature type="domain" description="Putative aromatic acid exporter C-terminal" evidence="7">
    <location>
        <begin position="145"/>
        <end position="306"/>
    </location>
</feature>
<dbReference type="InterPro" id="IPR021062">
    <property type="entry name" value="ArAE_1_C"/>
</dbReference>
<dbReference type="Pfam" id="PF11728">
    <property type="entry name" value="ArAE_1_C"/>
    <property type="match status" value="1"/>
</dbReference>
<evidence type="ECO:0000313" key="8">
    <source>
        <dbReference type="EMBL" id="QJD82520.1"/>
    </source>
</evidence>
<dbReference type="AlphaFoldDB" id="A0A7Z2ZK69"/>
<protein>
    <submittedName>
        <fullName evidence="8">Aromatic acid exporter family protein</fullName>
    </submittedName>
</protein>
<keyword evidence="2" id="KW-1003">Cell membrane</keyword>
<dbReference type="Gene3D" id="1.20.120.940">
    <property type="entry name" value="Putative aromatic acid exporter, C-terminal domain"/>
    <property type="match status" value="1"/>
</dbReference>
<keyword evidence="3 6" id="KW-0812">Transmembrane</keyword>